<evidence type="ECO:0000259" key="2">
    <source>
        <dbReference type="Pfam" id="PF20152"/>
    </source>
</evidence>
<feature type="transmembrane region" description="Helical" evidence="1">
    <location>
        <begin position="127"/>
        <end position="154"/>
    </location>
</feature>
<feature type="transmembrane region" description="Helical" evidence="1">
    <location>
        <begin position="14"/>
        <end position="37"/>
    </location>
</feature>
<organism evidence="3 4">
    <name type="scientific">Jaapia argillacea MUCL 33604</name>
    <dbReference type="NCBI Taxonomy" id="933084"/>
    <lineage>
        <taxon>Eukaryota</taxon>
        <taxon>Fungi</taxon>
        <taxon>Dikarya</taxon>
        <taxon>Basidiomycota</taxon>
        <taxon>Agaricomycotina</taxon>
        <taxon>Agaricomycetes</taxon>
        <taxon>Agaricomycetidae</taxon>
        <taxon>Jaapiales</taxon>
        <taxon>Jaapiaceae</taxon>
        <taxon>Jaapia</taxon>
    </lineage>
</organism>
<dbReference type="OrthoDB" id="2756378at2759"/>
<evidence type="ECO:0000313" key="3">
    <source>
        <dbReference type="EMBL" id="KDQ59982.1"/>
    </source>
</evidence>
<reference evidence="4" key="1">
    <citation type="journal article" date="2014" name="Proc. Natl. Acad. Sci. U.S.A.">
        <title>Extensive sampling of basidiomycete genomes demonstrates inadequacy of the white-rot/brown-rot paradigm for wood decay fungi.</title>
        <authorList>
            <person name="Riley R."/>
            <person name="Salamov A.A."/>
            <person name="Brown D.W."/>
            <person name="Nagy L.G."/>
            <person name="Floudas D."/>
            <person name="Held B.W."/>
            <person name="Levasseur A."/>
            <person name="Lombard V."/>
            <person name="Morin E."/>
            <person name="Otillar R."/>
            <person name="Lindquist E.A."/>
            <person name="Sun H."/>
            <person name="LaButti K.M."/>
            <person name="Schmutz J."/>
            <person name="Jabbour D."/>
            <person name="Luo H."/>
            <person name="Baker S.E."/>
            <person name="Pisabarro A.G."/>
            <person name="Walton J.D."/>
            <person name="Blanchette R.A."/>
            <person name="Henrissat B."/>
            <person name="Martin F."/>
            <person name="Cullen D."/>
            <person name="Hibbett D.S."/>
            <person name="Grigoriev I.V."/>
        </authorList>
    </citation>
    <scope>NUCLEOTIDE SEQUENCE [LARGE SCALE GENOMIC DNA]</scope>
    <source>
        <strain evidence="4">MUCL 33604</strain>
    </source>
</reference>
<evidence type="ECO:0000256" key="1">
    <source>
        <dbReference type="SAM" id="Phobius"/>
    </source>
</evidence>
<dbReference type="EMBL" id="KL197714">
    <property type="protein sequence ID" value="KDQ59982.1"/>
    <property type="molecule type" value="Genomic_DNA"/>
</dbReference>
<dbReference type="InterPro" id="IPR045339">
    <property type="entry name" value="DUF6534"/>
</dbReference>
<feature type="transmembrane region" description="Helical" evidence="1">
    <location>
        <begin position="208"/>
        <end position="229"/>
    </location>
</feature>
<dbReference type="PANTHER" id="PTHR40465:SF1">
    <property type="entry name" value="DUF6534 DOMAIN-CONTAINING PROTEIN"/>
    <property type="match status" value="1"/>
</dbReference>
<dbReference type="AlphaFoldDB" id="A0A067Q912"/>
<dbReference type="PANTHER" id="PTHR40465">
    <property type="entry name" value="CHROMOSOME 1, WHOLE GENOME SHOTGUN SEQUENCE"/>
    <property type="match status" value="1"/>
</dbReference>
<evidence type="ECO:0000313" key="4">
    <source>
        <dbReference type="Proteomes" id="UP000027265"/>
    </source>
</evidence>
<keyword evidence="1" id="KW-0472">Membrane</keyword>
<protein>
    <recommendedName>
        <fullName evidence="2">DUF6534 domain-containing protein</fullName>
    </recommendedName>
</protein>
<dbReference type="InParanoid" id="A0A067Q912"/>
<dbReference type="Pfam" id="PF20152">
    <property type="entry name" value="DUF6534"/>
    <property type="match status" value="1"/>
</dbReference>
<sequence length="330" mass="36232">MTCETASISFGLGIFYIGIVIGAILFGITVMQVYVYYSHYPEDRISLKISIAALCVFDTLHLIACVDIGYRYLITDACNPTFMNSSFWSLRTAPISRMFATRLVQCVYLAGIWKLRSQLFGTGQHRLVSRIVAVVFALLLMGAGPVEIVTVAIIPDLNVEERQWWGWLELATSAFLDCCIAATMILLIRRGLHGGRRMKSLTSTLIQYTIASGLITSLTCVIYLLLYVVDTGSISFGAIEPCVSGVYSISMLAKFVGFVSPHSSMPLIAVTTFFDRLNAREHLRRRLSEAPITMDLSRQIEFRQGSGTAVELTKEGVAQSSAGPGAAHSV</sequence>
<keyword evidence="4" id="KW-1185">Reference proteome</keyword>
<gene>
    <name evidence="3" type="ORF">JAAARDRAFT_191416</name>
</gene>
<keyword evidence="1" id="KW-0812">Transmembrane</keyword>
<keyword evidence="1" id="KW-1133">Transmembrane helix</keyword>
<feature type="transmembrane region" description="Helical" evidence="1">
    <location>
        <begin position="166"/>
        <end position="188"/>
    </location>
</feature>
<feature type="domain" description="DUF6534" evidence="2">
    <location>
        <begin position="173"/>
        <end position="253"/>
    </location>
</feature>
<dbReference type="Proteomes" id="UP000027265">
    <property type="component" value="Unassembled WGS sequence"/>
</dbReference>
<dbReference type="HOGENOM" id="CLU_046025_5_2_1"/>
<name>A0A067Q912_9AGAM</name>
<proteinExistence type="predicted"/>
<accession>A0A067Q912</accession>
<feature type="transmembrane region" description="Helical" evidence="1">
    <location>
        <begin position="49"/>
        <end position="74"/>
    </location>
</feature>
<dbReference type="STRING" id="933084.A0A067Q912"/>